<dbReference type="PROSITE" id="PS00211">
    <property type="entry name" value="ABC_TRANSPORTER_1"/>
    <property type="match status" value="1"/>
</dbReference>
<organism evidence="10">
    <name type="scientific">freshwater metagenome</name>
    <dbReference type="NCBI Taxonomy" id="449393"/>
    <lineage>
        <taxon>unclassified sequences</taxon>
        <taxon>metagenomes</taxon>
        <taxon>ecological metagenomes</taxon>
    </lineage>
</organism>
<dbReference type="FunFam" id="3.40.50.300:FF:000127">
    <property type="entry name" value="Ribose import ATP-binding protein RbsA"/>
    <property type="match status" value="1"/>
</dbReference>
<evidence type="ECO:0000256" key="5">
    <source>
        <dbReference type="ARBA" id="ARBA00022741"/>
    </source>
</evidence>
<feature type="domain" description="ABC transporter" evidence="9">
    <location>
        <begin position="256"/>
        <end position="500"/>
    </location>
</feature>
<keyword evidence="3" id="KW-1003">Cell membrane</keyword>
<reference evidence="10" key="1">
    <citation type="submission" date="2020-05" db="EMBL/GenBank/DDBJ databases">
        <authorList>
            <person name="Chiriac C."/>
            <person name="Salcher M."/>
            <person name="Ghai R."/>
            <person name="Kavagutti S V."/>
        </authorList>
    </citation>
    <scope>NUCLEOTIDE SEQUENCE</scope>
</reference>
<evidence type="ECO:0000313" key="10">
    <source>
        <dbReference type="EMBL" id="CAB4681798.1"/>
    </source>
</evidence>
<name>A0A6J6N9Q3_9ZZZZ</name>
<comment type="subcellular location">
    <subcellularLocation>
        <location evidence="1">Cell membrane</location>
        <topology evidence="1">Peripheral membrane protein</topology>
    </subcellularLocation>
</comment>
<proteinExistence type="predicted"/>
<dbReference type="GO" id="GO:0005524">
    <property type="term" value="F:ATP binding"/>
    <property type="evidence" value="ECO:0007669"/>
    <property type="project" value="UniProtKB-KW"/>
</dbReference>
<gene>
    <name evidence="10" type="ORF">UFOPK2310_01279</name>
</gene>
<keyword evidence="5" id="KW-0547">Nucleotide-binding</keyword>
<feature type="domain" description="ABC transporter" evidence="9">
    <location>
        <begin position="3"/>
        <end position="239"/>
    </location>
</feature>
<dbReference type="InterPro" id="IPR050107">
    <property type="entry name" value="ABC_carbohydrate_import_ATPase"/>
</dbReference>
<dbReference type="PROSITE" id="PS50893">
    <property type="entry name" value="ABC_TRANSPORTER_2"/>
    <property type="match status" value="2"/>
</dbReference>
<dbReference type="InterPro" id="IPR003593">
    <property type="entry name" value="AAA+_ATPase"/>
</dbReference>
<dbReference type="AlphaFoldDB" id="A0A6J6N9Q3"/>
<dbReference type="SMART" id="SM00382">
    <property type="entry name" value="AAA"/>
    <property type="match status" value="1"/>
</dbReference>
<accession>A0A6J6N9Q3</accession>
<sequence>MELELRGITKRFPGVLANDNVNLTARSGMVLALIGENGAGKSTLMNVLSGLYQPDEGEILIDGVVQKFPGPGAAIAAGIGMVHQHFMLIPVFSVFENVVLGVEPTRTGGLLDRKKARIEVKEISEKYGLAVDPDALIESLPVGIQQRVEIIKVLLRGARILVFDEPTAVLTPQEVEEFFGIVAELKARGATIIFITHKLKEALAIADDITVLRDGKVVGNADPKTATPEVLAEMMVGRPIDLVVDKTESVLGSPVLELKDVTVTDDFGRPYLNDVSFQVSAGEIVGIAGIQGNGQTELVEVITGMMSLAEGTISFQGADISHLSPRKRHAAGMAHVPEDRNESGMVGSFTVAENLILDSYYTEPFSKGGRLQRADIAMSAIGLVEAYDVRPPHIENTGSALSGGNAQKMIVAREFSRDVPLLVCSQPTRGIDVGSIEYIHEQIMRKRQEGKAILIVSTELDEIFALSDRILVLFDGKVVAERKPAETTPAEIGLFMAGKTT</sequence>
<dbReference type="EMBL" id="CAEZWW010000177">
    <property type="protein sequence ID" value="CAB4681798.1"/>
    <property type="molecule type" value="Genomic_DNA"/>
</dbReference>
<dbReference type="CDD" id="cd03216">
    <property type="entry name" value="ABC_Carb_Monos_I"/>
    <property type="match status" value="1"/>
</dbReference>
<protein>
    <submittedName>
        <fullName evidence="10">Unannotated protein</fullName>
    </submittedName>
</protein>
<dbReference type="GO" id="GO:0005886">
    <property type="term" value="C:plasma membrane"/>
    <property type="evidence" value="ECO:0007669"/>
    <property type="project" value="UniProtKB-SubCell"/>
</dbReference>
<keyword evidence="2" id="KW-0813">Transport</keyword>
<keyword evidence="6" id="KW-0067">ATP-binding</keyword>
<dbReference type="PANTHER" id="PTHR43790">
    <property type="entry name" value="CARBOHYDRATE TRANSPORT ATP-BINDING PROTEIN MG119-RELATED"/>
    <property type="match status" value="1"/>
</dbReference>
<evidence type="ECO:0000256" key="2">
    <source>
        <dbReference type="ARBA" id="ARBA00022448"/>
    </source>
</evidence>
<dbReference type="Pfam" id="PF00005">
    <property type="entry name" value="ABC_tran"/>
    <property type="match status" value="2"/>
</dbReference>
<keyword evidence="7" id="KW-1278">Translocase</keyword>
<dbReference type="InterPro" id="IPR027417">
    <property type="entry name" value="P-loop_NTPase"/>
</dbReference>
<dbReference type="InterPro" id="IPR017871">
    <property type="entry name" value="ABC_transporter-like_CS"/>
</dbReference>
<evidence type="ECO:0000256" key="4">
    <source>
        <dbReference type="ARBA" id="ARBA00022737"/>
    </source>
</evidence>
<dbReference type="SUPFAM" id="SSF52540">
    <property type="entry name" value="P-loop containing nucleoside triphosphate hydrolases"/>
    <property type="match status" value="2"/>
</dbReference>
<dbReference type="GO" id="GO:0016887">
    <property type="term" value="F:ATP hydrolysis activity"/>
    <property type="evidence" value="ECO:0007669"/>
    <property type="project" value="InterPro"/>
</dbReference>
<dbReference type="InterPro" id="IPR003439">
    <property type="entry name" value="ABC_transporter-like_ATP-bd"/>
</dbReference>
<evidence type="ECO:0000259" key="9">
    <source>
        <dbReference type="PROSITE" id="PS50893"/>
    </source>
</evidence>
<keyword evidence="8" id="KW-0472">Membrane</keyword>
<dbReference type="CDD" id="cd03215">
    <property type="entry name" value="ABC_Carb_Monos_II"/>
    <property type="match status" value="1"/>
</dbReference>
<evidence type="ECO:0000256" key="3">
    <source>
        <dbReference type="ARBA" id="ARBA00022475"/>
    </source>
</evidence>
<evidence type="ECO:0000256" key="6">
    <source>
        <dbReference type="ARBA" id="ARBA00022840"/>
    </source>
</evidence>
<keyword evidence="4" id="KW-0677">Repeat</keyword>
<evidence type="ECO:0000256" key="7">
    <source>
        <dbReference type="ARBA" id="ARBA00022967"/>
    </source>
</evidence>
<dbReference type="Gene3D" id="3.40.50.300">
    <property type="entry name" value="P-loop containing nucleotide triphosphate hydrolases"/>
    <property type="match status" value="2"/>
</dbReference>
<evidence type="ECO:0000256" key="8">
    <source>
        <dbReference type="ARBA" id="ARBA00023136"/>
    </source>
</evidence>
<evidence type="ECO:0000256" key="1">
    <source>
        <dbReference type="ARBA" id="ARBA00004202"/>
    </source>
</evidence>
<dbReference type="PANTHER" id="PTHR43790:SF4">
    <property type="entry name" value="GUANOSINE IMPORT ATP-BINDING PROTEIN NUPO"/>
    <property type="match status" value="1"/>
</dbReference>